<dbReference type="Proteomes" id="UP000646877">
    <property type="component" value="Unassembled WGS sequence"/>
</dbReference>
<dbReference type="PANTHER" id="PTHR43372">
    <property type="entry name" value="FATTY-ACID AMIDE HYDROLASE"/>
    <property type="match status" value="1"/>
</dbReference>
<dbReference type="EMBL" id="WEIA01000003">
    <property type="protein sequence ID" value="NLR21115.1"/>
    <property type="molecule type" value="Genomic_DNA"/>
</dbReference>
<comment type="caution">
    <text evidence="2">The sequence shown here is derived from an EMBL/GenBank/DDBJ whole genome shotgun (WGS) entry which is preliminary data.</text>
</comment>
<dbReference type="InterPro" id="IPR023631">
    <property type="entry name" value="Amidase_dom"/>
</dbReference>
<organism evidence="2 3">
    <name type="scientific">Pseudoalteromonas maricaloris</name>
    <dbReference type="NCBI Taxonomy" id="184924"/>
    <lineage>
        <taxon>Bacteria</taxon>
        <taxon>Pseudomonadati</taxon>
        <taxon>Pseudomonadota</taxon>
        <taxon>Gammaproteobacteria</taxon>
        <taxon>Alteromonadales</taxon>
        <taxon>Pseudoalteromonadaceae</taxon>
        <taxon>Pseudoalteromonas</taxon>
    </lineage>
</organism>
<gene>
    <name evidence="2" type="ORF">F9Y85_07255</name>
</gene>
<sequence>MTTNRLRLTQEKYQKWKCKHMSDTPYICWKRGAFVIAEDILNGKVTSFQVVQAAIQTCLRNSKLNAVVIERFALALKEAKAADLMIQSGKVVGPLHGVPFTVKESLGFEGLPHTVGSMKRIEKYASNDATVVARLKKAGAIVIGLSNCSEMALWPECSNPVYGKTSNPWNLNYTSGGSSGGDAAAVGAGIVPFGVGTDGGGSIRIPAAFCGVYGHKPSGGLVPLTGHPPLHDTGLENQDAQKVAAFFCAGPIAKTAKDLMPLLKIMAGPDGLDKNVKHLPAFSSCDINITEISVFMCSSPKVTFARAVAANVSEPIDVLGQMFASMGANVQSWNHHAIKDALMIWIEAVQHLSIAELISDGQGIRPIQELVKYMLHKSQYSLPAILATLTYQYSLPILKKCVSLDPKTRLGLQKDIENQLGDNGILIMPVFPSAAPKHGKMLFHPADFAYAGLFNALELPATSVPLGFDENGLPKSAQIIAAKNMDHLCIAAACLIEEKYKSSLTKSAD</sequence>
<dbReference type="PIRSF" id="PIRSF001221">
    <property type="entry name" value="Amidase_fungi"/>
    <property type="match status" value="1"/>
</dbReference>
<dbReference type="Gene3D" id="3.90.1300.10">
    <property type="entry name" value="Amidase signature (AS) domain"/>
    <property type="match status" value="1"/>
</dbReference>
<dbReference type="PROSITE" id="PS00571">
    <property type="entry name" value="AMIDASES"/>
    <property type="match status" value="1"/>
</dbReference>
<evidence type="ECO:0000313" key="2">
    <source>
        <dbReference type="EMBL" id="NLR21115.1"/>
    </source>
</evidence>
<evidence type="ECO:0000259" key="1">
    <source>
        <dbReference type="Pfam" id="PF01425"/>
    </source>
</evidence>
<dbReference type="InterPro" id="IPR052739">
    <property type="entry name" value="FAAH2"/>
</dbReference>
<proteinExistence type="predicted"/>
<dbReference type="Pfam" id="PF01425">
    <property type="entry name" value="Amidase"/>
    <property type="match status" value="1"/>
</dbReference>
<name>A0A8I2H2H1_9GAMM</name>
<accession>A0A8I2H2H1</accession>
<reference evidence="2" key="1">
    <citation type="submission" date="2019-10" db="EMBL/GenBank/DDBJ databases">
        <authorList>
            <person name="Paulsen S."/>
        </authorList>
    </citation>
    <scope>NUCLEOTIDE SEQUENCE</scope>
    <source>
        <strain evidence="2">LMG 19692</strain>
    </source>
</reference>
<protein>
    <submittedName>
        <fullName evidence="2">Amidase</fullName>
    </submittedName>
</protein>
<dbReference type="InterPro" id="IPR036928">
    <property type="entry name" value="AS_sf"/>
</dbReference>
<dbReference type="AlphaFoldDB" id="A0A8I2H2H1"/>
<dbReference type="GO" id="GO:0012505">
    <property type="term" value="C:endomembrane system"/>
    <property type="evidence" value="ECO:0007669"/>
    <property type="project" value="TreeGrafter"/>
</dbReference>
<dbReference type="InterPro" id="IPR020556">
    <property type="entry name" value="Amidase_CS"/>
</dbReference>
<feature type="domain" description="Amidase" evidence="1">
    <location>
        <begin position="50"/>
        <end position="489"/>
    </location>
</feature>
<dbReference type="PANTHER" id="PTHR43372:SF4">
    <property type="entry name" value="FATTY-ACID AMIDE HYDROLASE 2"/>
    <property type="match status" value="1"/>
</dbReference>
<dbReference type="SUPFAM" id="SSF75304">
    <property type="entry name" value="Amidase signature (AS) enzymes"/>
    <property type="match status" value="1"/>
</dbReference>
<evidence type="ECO:0000313" key="3">
    <source>
        <dbReference type="Proteomes" id="UP000646877"/>
    </source>
</evidence>